<dbReference type="STRING" id="1123237.Salmuc_01720"/>
<dbReference type="EMBL" id="APVH01000013">
    <property type="protein sequence ID" value="EPX83945.1"/>
    <property type="molecule type" value="Genomic_DNA"/>
</dbReference>
<dbReference type="HOGENOM" id="CLU_1115159_0_0_5"/>
<evidence type="ECO:0000313" key="2">
    <source>
        <dbReference type="Proteomes" id="UP000015347"/>
    </source>
</evidence>
<protein>
    <submittedName>
        <fullName evidence="1">Uncharacterized protein</fullName>
    </submittedName>
</protein>
<dbReference type="Proteomes" id="UP000015347">
    <property type="component" value="Unassembled WGS sequence"/>
</dbReference>
<gene>
    <name evidence="1" type="ORF">Salmuc_01720</name>
</gene>
<proteinExistence type="predicted"/>
<evidence type="ECO:0000313" key="1">
    <source>
        <dbReference type="EMBL" id="EPX83945.1"/>
    </source>
</evidence>
<accession>S9S146</accession>
<sequence>MSSSKTEHRVPRDSEWNFLKIDIDGQGQLRVEQSKSPDLWSDREYRLLDKLGKFAELDDVLWTTHHADPTLNGDTYVLHADGGGYFDISLLAPVKEITPGCLLNAWDLEDPDGPGWQKMRSALQKKKDRAITDEDVRNVAVECLRSGDCMPTQYSALEIDVIHMDPTPDGPDEAEPADEIGPDTVFHATVKITYPYTLENHTIIEEIEDRNPADLANVLFRFDSRYPGAEPQVDIMSLDPDDAPGAPGP</sequence>
<dbReference type="AlphaFoldDB" id="S9S146"/>
<reference evidence="2" key="1">
    <citation type="journal article" date="2014" name="Stand. Genomic Sci.">
        <title>Genome sequence of the exopolysaccharide-producing Salipiger mucosus type strain (DSM 16094(T)), a moderately halophilic member of the Roseobacter clade.</title>
        <authorList>
            <person name="Riedel T."/>
            <person name="Spring S."/>
            <person name="Fiebig A."/>
            <person name="Petersen J."/>
            <person name="Kyrpides N.C."/>
            <person name="Goker M."/>
            <person name="Klenk H.P."/>
        </authorList>
    </citation>
    <scope>NUCLEOTIDE SEQUENCE [LARGE SCALE GENOMIC DNA]</scope>
    <source>
        <strain evidence="2">DSM 16094</strain>
    </source>
</reference>
<organism evidence="1 2">
    <name type="scientific">Salipiger mucosus DSM 16094</name>
    <dbReference type="NCBI Taxonomy" id="1123237"/>
    <lineage>
        <taxon>Bacteria</taxon>
        <taxon>Pseudomonadati</taxon>
        <taxon>Pseudomonadota</taxon>
        <taxon>Alphaproteobacteria</taxon>
        <taxon>Rhodobacterales</taxon>
        <taxon>Roseobacteraceae</taxon>
        <taxon>Salipiger</taxon>
    </lineage>
</organism>
<keyword evidence="2" id="KW-1185">Reference proteome</keyword>
<name>S9S146_9RHOB</name>
<dbReference type="RefSeq" id="WP_020042378.1">
    <property type="nucleotide sequence ID" value="NZ_KE557274.1"/>
</dbReference>
<comment type="caution">
    <text evidence="1">The sequence shown here is derived from an EMBL/GenBank/DDBJ whole genome shotgun (WGS) entry which is preliminary data.</text>
</comment>